<dbReference type="PANTHER" id="PTHR33608:SF6">
    <property type="entry name" value="BLL2464 PROTEIN"/>
    <property type="match status" value="1"/>
</dbReference>
<dbReference type="Pfam" id="PF01882">
    <property type="entry name" value="DUF58"/>
    <property type="match status" value="1"/>
</dbReference>
<comment type="caution">
    <text evidence="2">The sequence shown here is derived from an EMBL/GenBank/DDBJ whole genome shotgun (WGS) entry which is preliminary data.</text>
</comment>
<protein>
    <recommendedName>
        <fullName evidence="1">DUF58 domain-containing protein</fullName>
    </recommendedName>
</protein>
<dbReference type="InterPro" id="IPR002881">
    <property type="entry name" value="DUF58"/>
</dbReference>
<evidence type="ECO:0000313" key="3">
    <source>
        <dbReference type="Proteomes" id="UP000006242"/>
    </source>
</evidence>
<dbReference type="SUPFAM" id="SSF53300">
    <property type="entry name" value="vWA-like"/>
    <property type="match status" value="1"/>
</dbReference>
<reference evidence="2 3" key="2">
    <citation type="journal article" date="2013" name="PLoS ONE">
        <title>INDIGO - INtegrated Data Warehouse of MIcrobial GenOmes with Examples from the Red Sea Extremophiles.</title>
        <authorList>
            <person name="Alam I."/>
            <person name="Antunes A."/>
            <person name="Kamau A.A."/>
            <person name="Ba Alawi W."/>
            <person name="Kalkatawi M."/>
            <person name="Stingl U."/>
            <person name="Bajic V.B."/>
        </authorList>
    </citation>
    <scope>NUCLEOTIDE SEQUENCE [LARGE SCALE GENOMIC DNA]</scope>
    <source>
        <strain evidence="2 3">E1L3A</strain>
    </source>
</reference>
<proteinExistence type="predicted"/>
<dbReference type="RefSeq" id="WP_006913819.1">
    <property type="nucleotide sequence ID" value="NZ_AFNV02000005.1"/>
</dbReference>
<name>F7Q995_9GAMM</name>
<dbReference type="OrthoDB" id="7779014at2"/>
<evidence type="ECO:0000313" key="2">
    <source>
        <dbReference type="EMBL" id="ERJ20073.1"/>
    </source>
</evidence>
<dbReference type="InterPro" id="IPR036465">
    <property type="entry name" value="vWFA_dom_sf"/>
</dbReference>
<dbReference type="STRING" id="1033802.SSPSH_000937"/>
<dbReference type="Proteomes" id="UP000006242">
    <property type="component" value="Unassembled WGS sequence"/>
</dbReference>
<dbReference type="eggNOG" id="COG1721">
    <property type="taxonomic scope" value="Bacteria"/>
</dbReference>
<dbReference type="PANTHER" id="PTHR33608">
    <property type="entry name" value="BLL2464 PROTEIN"/>
    <property type="match status" value="1"/>
</dbReference>
<keyword evidence="3" id="KW-1185">Reference proteome</keyword>
<sequence>MSDSCQRAEEFIYRVSWPARGMRPGMHTSRRAGMGQLFSGYASLLDYPDPRRLDVRASVRDPFGMLYTRVYRQRSAINVIMVADLSASMRFADKQRFLSDCVAAVARSAHGGGDAFGFIGIGQGSMRGTSDDRNRRDAFYLPASFRRGGVDDLLRRLADPLPLGGTVDDEPALAERLPQRRALVFLVSDFHWPTGRLARILAHLARHDVVPVVVWDAREYADLPRRGLVHLVDPETGRRRTLWMRQALAEQWRAAYAGRRAELTRRFTRSGRPPLFAGPHFVASTFTDYFLRTA</sequence>
<dbReference type="AlphaFoldDB" id="F7Q995"/>
<gene>
    <name evidence="2" type="ORF">SSPSH_000937</name>
</gene>
<evidence type="ECO:0000259" key="1">
    <source>
        <dbReference type="Pfam" id="PF01882"/>
    </source>
</evidence>
<feature type="domain" description="DUF58" evidence="1">
    <location>
        <begin position="51"/>
        <end position="259"/>
    </location>
</feature>
<dbReference type="EMBL" id="AFNV02000005">
    <property type="protein sequence ID" value="ERJ20073.1"/>
    <property type="molecule type" value="Genomic_DNA"/>
</dbReference>
<reference evidence="2 3" key="1">
    <citation type="journal article" date="2011" name="J. Bacteriol.">
        <title>Genome sequence of Salinisphaera shabanensis, a gammaproteobacterium from the harsh, variable environment of the brine-seawater interface of the Shaban Deep in the Red Sea.</title>
        <authorList>
            <person name="Antunes A."/>
            <person name="Alam I."/>
            <person name="Bajic V.B."/>
            <person name="Stingl U."/>
        </authorList>
    </citation>
    <scope>NUCLEOTIDE SEQUENCE [LARGE SCALE GENOMIC DNA]</scope>
    <source>
        <strain evidence="2 3">E1L3A</strain>
    </source>
</reference>
<accession>F7Q995</accession>
<organism evidence="2 3">
    <name type="scientific">Salinisphaera shabanensis E1L3A</name>
    <dbReference type="NCBI Taxonomy" id="1033802"/>
    <lineage>
        <taxon>Bacteria</taxon>
        <taxon>Pseudomonadati</taxon>
        <taxon>Pseudomonadota</taxon>
        <taxon>Gammaproteobacteria</taxon>
        <taxon>Salinisphaerales</taxon>
        <taxon>Salinisphaeraceae</taxon>
        <taxon>Salinisphaera</taxon>
    </lineage>
</organism>